<dbReference type="InterPro" id="IPR036396">
    <property type="entry name" value="Cyt_P450_sf"/>
</dbReference>
<dbReference type="PROSITE" id="PS00086">
    <property type="entry name" value="CYTOCHROME_P450"/>
    <property type="match status" value="1"/>
</dbReference>
<gene>
    <name evidence="10" type="primary">CYP3041B1</name>
</gene>
<dbReference type="GO" id="GO:0006082">
    <property type="term" value="P:organic acid metabolic process"/>
    <property type="evidence" value="ECO:0007669"/>
    <property type="project" value="TreeGrafter"/>
</dbReference>
<evidence type="ECO:0000256" key="2">
    <source>
        <dbReference type="ARBA" id="ARBA00010617"/>
    </source>
</evidence>
<keyword evidence="7 9" id="KW-0503">Monooxygenase</keyword>
<dbReference type="AlphaFoldDB" id="A0A0F7IZY2"/>
<comment type="similarity">
    <text evidence="2 9">Belongs to the cytochrome P450 family.</text>
</comment>
<dbReference type="GO" id="GO:0006805">
    <property type="term" value="P:xenobiotic metabolic process"/>
    <property type="evidence" value="ECO:0007669"/>
    <property type="project" value="TreeGrafter"/>
</dbReference>
<keyword evidence="5 9" id="KW-0560">Oxidoreductase</keyword>
<accession>A0A0F7IZY2</accession>
<dbReference type="InterPro" id="IPR017972">
    <property type="entry name" value="Cyt_P450_CS"/>
</dbReference>
<evidence type="ECO:0000256" key="7">
    <source>
        <dbReference type="ARBA" id="ARBA00023033"/>
    </source>
</evidence>
<evidence type="ECO:0000256" key="6">
    <source>
        <dbReference type="ARBA" id="ARBA00023004"/>
    </source>
</evidence>
<dbReference type="GO" id="GO:0020037">
    <property type="term" value="F:heme binding"/>
    <property type="evidence" value="ECO:0007669"/>
    <property type="project" value="InterPro"/>
</dbReference>
<dbReference type="Pfam" id="PF00067">
    <property type="entry name" value="p450"/>
    <property type="match status" value="1"/>
</dbReference>
<dbReference type="FunFam" id="1.10.630.10:FF:000036">
    <property type="entry name" value="CYtochrome P450 family"/>
    <property type="match status" value="1"/>
</dbReference>
<evidence type="ECO:0000256" key="8">
    <source>
        <dbReference type="PIRSR" id="PIRSR602401-1"/>
    </source>
</evidence>
<dbReference type="InterPro" id="IPR050182">
    <property type="entry name" value="Cytochrome_P450_fam2"/>
</dbReference>
<dbReference type="GO" id="GO:0008395">
    <property type="term" value="F:steroid hydroxylase activity"/>
    <property type="evidence" value="ECO:0007669"/>
    <property type="project" value="TreeGrafter"/>
</dbReference>
<name>A0A0F7IZY2_PARNA</name>
<dbReference type="GO" id="GO:0005506">
    <property type="term" value="F:iron ion binding"/>
    <property type="evidence" value="ECO:0007669"/>
    <property type="project" value="InterPro"/>
</dbReference>
<dbReference type="PRINTS" id="PR00385">
    <property type="entry name" value="P450"/>
</dbReference>
<keyword evidence="6 8" id="KW-0408">Iron</keyword>
<evidence type="ECO:0000256" key="9">
    <source>
        <dbReference type="RuleBase" id="RU000461"/>
    </source>
</evidence>
<dbReference type="InterPro" id="IPR002401">
    <property type="entry name" value="Cyt_P450_E_grp-I"/>
</dbReference>
<organism evidence="10">
    <name type="scientific">Paracyclopina nana</name>
    <name type="common">Marine copepod</name>
    <dbReference type="NCBI Taxonomy" id="565004"/>
    <lineage>
        <taxon>Eukaryota</taxon>
        <taxon>Metazoa</taxon>
        <taxon>Ecdysozoa</taxon>
        <taxon>Arthropoda</taxon>
        <taxon>Crustacea</taxon>
        <taxon>Multicrustacea</taxon>
        <taxon>Hexanauplia</taxon>
        <taxon>Copepoda</taxon>
        <taxon>Cyclopoida</taxon>
        <taxon>Cyclopettidae</taxon>
        <taxon>Paracyclopina</taxon>
    </lineage>
</organism>
<dbReference type="PANTHER" id="PTHR24300:SF376">
    <property type="entry name" value="CYTOCHROME P450 15A1"/>
    <property type="match status" value="1"/>
</dbReference>
<feature type="binding site" description="axial binding residue" evidence="8">
    <location>
        <position position="423"/>
    </location>
    <ligand>
        <name>heme</name>
        <dbReference type="ChEBI" id="CHEBI:30413"/>
    </ligand>
    <ligandPart>
        <name>Fe</name>
        <dbReference type="ChEBI" id="CHEBI:18248"/>
    </ligandPart>
</feature>
<keyword evidence="3 8" id="KW-0349">Heme</keyword>
<evidence type="ECO:0000313" key="10">
    <source>
        <dbReference type="EMBL" id="AKH03506.1"/>
    </source>
</evidence>
<protein>
    <submittedName>
        <fullName evidence="10">Cytochrome P450 3041B1</fullName>
    </submittedName>
</protein>
<dbReference type="EMBL" id="KP899574">
    <property type="protein sequence ID" value="AKH03506.1"/>
    <property type="molecule type" value="mRNA"/>
</dbReference>
<evidence type="ECO:0000256" key="3">
    <source>
        <dbReference type="ARBA" id="ARBA00022617"/>
    </source>
</evidence>
<comment type="cofactor">
    <cofactor evidence="1 8">
        <name>heme</name>
        <dbReference type="ChEBI" id="CHEBI:30413"/>
    </cofactor>
</comment>
<dbReference type="InterPro" id="IPR001128">
    <property type="entry name" value="Cyt_P450"/>
</dbReference>
<evidence type="ECO:0000256" key="5">
    <source>
        <dbReference type="ARBA" id="ARBA00023002"/>
    </source>
</evidence>
<dbReference type="Gene3D" id="1.10.630.10">
    <property type="entry name" value="Cytochrome P450"/>
    <property type="match status" value="1"/>
</dbReference>
<reference evidence="10" key="1">
    <citation type="journal article" date="2015" name="Environ. Sci. Technol.">
        <title>Identification of the Full 46 Cytochrome P450 (CYP) Complement and Modulation of CYP Expression in Response to Water-Accommodated Fractions of Crude Oil in the Cyclopoid Copepod Paracyclopina nana.</title>
        <authorList>
            <person name="Han J."/>
            <person name="Won E.J."/>
            <person name="Kim H.S."/>
            <person name="Nelson D.R."/>
            <person name="Lee S.J."/>
            <person name="Park H.G."/>
            <person name="Lee J.S."/>
        </authorList>
    </citation>
    <scope>NUCLEOTIDE SEQUENCE</scope>
</reference>
<dbReference type="PRINTS" id="PR00463">
    <property type="entry name" value="EP450I"/>
</dbReference>
<sequence>MIFWLLFTCTVGVLFYLHHAKIRRYPPGPLSLPIVGTVDTLINGGKAGILAEQKYYKYGPMMSFFVGSSTVFVIINDFQLAKDLFLRDEFSGRLKTWWHQNVRGNQGRNLGIINTDGTVWTEQRRFALKQLRDLGFGRKSLDSIMIEEVDVLIDQLDGLTSMDSTFNTPIINVLWQIVASKRFDPQEPRTKKLMGLLNMQFKHGLNRLAFFPLLGKILPYNAIDKSLFELKQMMRQLIHEHMHSIDLDNPRDFIDVYLKEIQSNPKPSHNFDIEQLIVICLDFFQAGAETTSTTLLWAVMLMALYPKVQQKCQKEIDEILGGSRLPTIDDMPKLVYVMATLMEIQRFSKVAPGSLPHMLIQDVQVMQYKFKKGTIFISNLTKFLNDPIIFPNPEEFIVERFLEDGKLKKYEEFVPFGIGKRICMGESLAKNELFIFFVRTLQRLNFKVAEGLKPNPQKYTAGITRIPDPYYVHISKRSEI</sequence>
<dbReference type="SUPFAM" id="SSF48264">
    <property type="entry name" value="Cytochrome P450"/>
    <property type="match status" value="1"/>
</dbReference>
<proteinExistence type="evidence at transcript level"/>
<evidence type="ECO:0000256" key="4">
    <source>
        <dbReference type="ARBA" id="ARBA00022723"/>
    </source>
</evidence>
<keyword evidence="4 8" id="KW-0479">Metal-binding</keyword>
<evidence type="ECO:0000256" key="1">
    <source>
        <dbReference type="ARBA" id="ARBA00001971"/>
    </source>
</evidence>
<dbReference type="GO" id="GO:0005737">
    <property type="term" value="C:cytoplasm"/>
    <property type="evidence" value="ECO:0007669"/>
    <property type="project" value="TreeGrafter"/>
</dbReference>
<dbReference type="PANTHER" id="PTHR24300">
    <property type="entry name" value="CYTOCHROME P450 508A4-RELATED"/>
    <property type="match status" value="1"/>
</dbReference>
<dbReference type="GO" id="GO:0016712">
    <property type="term" value="F:oxidoreductase activity, acting on paired donors, with incorporation or reduction of molecular oxygen, reduced flavin or flavoprotein as one donor, and incorporation of one atom of oxygen"/>
    <property type="evidence" value="ECO:0007669"/>
    <property type="project" value="TreeGrafter"/>
</dbReference>